<evidence type="ECO:0000313" key="3">
    <source>
        <dbReference type="Proteomes" id="UP000295726"/>
    </source>
</evidence>
<proteinExistence type="predicted"/>
<dbReference type="GO" id="GO:0004853">
    <property type="term" value="F:uroporphyrinogen decarboxylase activity"/>
    <property type="evidence" value="ECO:0007669"/>
    <property type="project" value="InterPro"/>
</dbReference>
<dbReference type="AlphaFoldDB" id="A0A4V2UR94"/>
<feature type="domain" description="Uroporphyrinogen decarboxylase (URO-D)" evidence="1">
    <location>
        <begin position="186"/>
        <end position="386"/>
    </location>
</feature>
<dbReference type="PANTHER" id="PTHR47099">
    <property type="entry name" value="METHYLCOBAMIDE:COM METHYLTRANSFERASE MTBA"/>
    <property type="match status" value="1"/>
</dbReference>
<dbReference type="PANTHER" id="PTHR47099:SF1">
    <property type="entry name" value="METHYLCOBAMIDE:COM METHYLTRANSFERASE MTBA"/>
    <property type="match status" value="1"/>
</dbReference>
<accession>A0A4V2UR94</accession>
<keyword evidence="3" id="KW-1185">Reference proteome</keyword>
<dbReference type="EMBL" id="SLZZ01000024">
    <property type="protein sequence ID" value="TCS76402.1"/>
    <property type="molecule type" value="Genomic_DNA"/>
</dbReference>
<gene>
    <name evidence="2" type="ORF">EDD59_12418</name>
</gene>
<dbReference type="InterPro" id="IPR000257">
    <property type="entry name" value="Uroporphyrinogen_deCOase"/>
</dbReference>
<dbReference type="InterPro" id="IPR038071">
    <property type="entry name" value="UROD/MetE-like_sf"/>
</dbReference>
<dbReference type="Pfam" id="PF01208">
    <property type="entry name" value="URO-D"/>
    <property type="match status" value="1"/>
</dbReference>
<reference evidence="2 3" key="1">
    <citation type="submission" date="2019-03" db="EMBL/GenBank/DDBJ databases">
        <title>Genomic Encyclopedia of Type Strains, Phase IV (KMG-IV): sequencing the most valuable type-strain genomes for metagenomic binning, comparative biology and taxonomic classification.</title>
        <authorList>
            <person name="Goeker M."/>
        </authorList>
    </citation>
    <scope>NUCLEOTIDE SEQUENCE [LARGE SCALE GENOMIC DNA]</scope>
    <source>
        <strain evidence="2 3">DSM 29489</strain>
    </source>
</reference>
<evidence type="ECO:0000259" key="1">
    <source>
        <dbReference type="Pfam" id="PF01208"/>
    </source>
</evidence>
<dbReference type="RefSeq" id="WP_243117435.1">
    <property type="nucleotide sequence ID" value="NZ_SLZZ01000024.1"/>
</dbReference>
<evidence type="ECO:0000313" key="2">
    <source>
        <dbReference type="EMBL" id="TCS76402.1"/>
    </source>
</evidence>
<dbReference type="Proteomes" id="UP000295726">
    <property type="component" value="Unassembled WGS sequence"/>
</dbReference>
<protein>
    <submittedName>
        <fullName evidence="2">Uroporphyrinogen decarboxylase</fullName>
    </submittedName>
</protein>
<dbReference type="Gene3D" id="3.20.20.210">
    <property type="match status" value="1"/>
</dbReference>
<dbReference type="SUPFAM" id="SSF51726">
    <property type="entry name" value="UROD/MetE-like"/>
    <property type="match status" value="1"/>
</dbReference>
<comment type="caution">
    <text evidence="2">The sequence shown here is derived from an EMBL/GenBank/DDBJ whole genome shotgun (WGS) entry which is preliminary data.</text>
</comment>
<organism evidence="2 3">
    <name type="scientific">Muricomes intestini</name>
    <dbReference type="NCBI Taxonomy" id="1796634"/>
    <lineage>
        <taxon>Bacteria</taxon>
        <taxon>Bacillati</taxon>
        <taxon>Bacillota</taxon>
        <taxon>Clostridia</taxon>
        <taxon>Lachnospirales</taxon>
        <taxon>Lachnospiraceae</taxon>
        <taxon>Muricomes</taxon>
    </lineage>
</organism>
<dbReference type="GO" id="GO:0006779">
    <property type="term" value="P:porphyrin-containing compound biosynthetic process"/>
    <property type="evidence" value="ECO:0007669"/>
    <property type="project" value="InterPro"/>
</dbReference>
<sequence length="396" mass="45934">MLTNRERERQTLNFMKPEDRGSVEETFYPWVLTTTRFKEEGMPEEIAEGAKDITNDLVGNKENQAEKYLPVSWGAGVMEYEKYLGFDAVRRVHFVLPFRRFEEKVIEDVPEHVIKQDIYGRQVIQKAGSDLELNYKPVIETGEDWEALKEHARKELEIYYTDELLEEAYGHLQEAHERGDYSIRLNVEGFFWVPRELMGVEQHMYAFYDEPEMMKDINDFIYEVYCTKLLKVIDRIQPDVVYIMEDLSGKNGPMISGDCFEEFLAPYYRKIIALFKEHGVGNVFVDTDGDFAQLIPNFMESGVDGFLPMDVNAGMDIVKVREQFPTLKFIGSFNKLEIANGKEAIDREFERILPVIRGGGYIPGSDHQVAPSTSLEDYKYYISRLKEAMKQCGADL</sequence>
<name>A0A4V2UR94_9FIRM</name>
<dbReference type="InterPro" id="IPR052024">
    <property type="entry name" value="Methanogen_methyltrans"/>
</dbReference>